<accession>A3VGD5</accession>
<dbReference type="PANTHER" id="PTHR11070:SF2">
    <property type="entry name" value="ATP-DEPENDENT DNA HELICASE SRS2"/>
    <property type="match status" value="1"/>
</dbReference>
<dbReference type="Pfam" id="PF00580">
    <property type="entry name" value="UvrD-helicase"/>
    <property type="match status" value="1"/>
</dbReference>
<reference evidence="19 20" key="1">
    <citation type="journal article" date="2010" name="J. Bacteriol.">
        <title>Genome sequences of Pelagibaca bermudensis HTCC2601T and Maritimibacter alkaliphilus HTCC2654T, the type strains of two marine Roseobacter genera.</title>
        <authorList>
            <person name="Thrash J.C."/>
            <person name="Cho J.C."/>
            <person name="Ferriera S."/>
            <person name="Johnson J."/>
            <person name="Vergin K.L."/>
            <person name="Giovannoni S.J."/>
        </authorList>
    </citation>
    <scope>NUCLEOTIDE SEQUENCE [LARGE SCALE GENOMIC DNA]</scope>
    <source>
        <strain evidence="19 20">HTCC2654</strain>
    </source>
</reference>
<feature type="binding site" evidence="15">
    <location>
        <begin position="24"/>
        <end position="31"/>
    </location>
    <ligand>
        <name>ATP</name>
        <dbReference type="ChEBI" id="CHEBI:30616"/>
    </ligand>
</feature>
<dbReference type="InterPro" id="IPR038726">
    <property type="entry name" value="PDDEXK_AddAB-type"/>
</dbReference>
<keyword evidence="1" id="KW-0540">Nuclease</keyword>
<dbReference type="PROSITE" id="PS51198">
    <property type="entry name" value="UVRD_HELICASE_ATP_BIND"/>
    <property type="match status" value="1"/>
</dbReference>
<evidence type="ECO:0000256" key="11">
    <source>
        <dbReference type="ARBA" id="ARBA00034617"/>
    </source>
</evidence>
<keyword evidence="6" id="KW-0269">Exonuclease</keyword>
<dbReference type="Gene3D" id="1.10.486.10">
    <property type="entry name" value="PCRA, domain 4"/>
    <property type="match status" value="1"/>
</dbReference>
<dbReference type="SUPFAM" id="SSF52540">
    <property type="entry name" value="P-loop containing nucleoside triphosphate hydrolases"/>
    <property type="match status" value="1"/>
</dbReference>
<dbReference type="InterPro" id="IPR014151">
    <property type="entry name" value="DNA_helicase_AddA"/>
</dbReference>
<keyword evidence="8" id="KW-0238">DNA-binding</keyword>
<comment type="catalytic activity">
    <reaction evidence="11">
        <text>Couples ATP hydrolysis with the unwinding of duplex DNA by translocating in the 3'-5' direction.</text>
        <dbReference type="EC" id="5.6.2.4"/>
    </reaction>
</comment>
<dbReference type="Pfam" id="PF13361">
    <property type="entry name" value="UvrD_C"/>
    <property type="match status" value="1"/>
</dbReference>
<dbReference type="GO" id="GO:0005524">
    <property type="term" value="F:ATP binding"/>
    <property type="evidence" value="ECO:0007669"/>
    <property type="project" value="UniProtKB-UniRule"/>
</dbReference>
<keyword evidence="20" id="KW-1185">Reference proteome</keyword>
<dbReference type="PROSITE" id="PS51217">
    <property type="entry name" value="UVRD_HELICASE_CTER"/>
    <property type="match status" value="1"/>
</dbReference>
<evidence type="ECO:0000256" key="5">
    <source>
        <dbReference type="ARBA" id="ARBA00022806"/>
    </source>
</evidence>
<dbReference type="GO" id="GO:0043138">
    <property type="term" value="F:3'-5' DNA helicase activity"/>
    <property type="evidence" value="ECO:0007669"/>
    <property type="project" value="UniProtKB-EC"/>
</dbReference>
<comment type="catalytic activity">
    <reaction evidence="14">
        <text>ATP + H2O = ADP + phosphate + H(+)</text>
        <dbReference type="Rhea" id="RHEA:13065"/>
        <dbReference type="ChEBI" id="CHEBI:15377"/>
        <dbReference type="ChEBI" id="CHEBI:15378"/>
        <dbReference type="ChEBI" id="CHEBI:30616"/>
        <dbReference type="ChEBI" id="CHEBI:43474"/>
        <dbReference type="ChEBI" id="CHEBI:456216"/>
        <dbReference type="EC" id="5.6.2.4"/>
    </reaction>
</comment>
<dbReference type="GO" id="GO:0033202">
    <property type="term" value="C:DNA helicase complex"/>
    <property type="evidence" value="ECO:0007669"/>
    <property type="project" value="TreeGrafter"/>
</dbReference>
<evidence type="ECO:0000256" key="2">
    <source>
        <dbReference type="ARBA" id="ARBA00022741"/>
    </source>
</evidence>
<feature type="region of interest" description="Disordered" evidence="16">
    <location>
        <begin position="1"/>
        <end position="26"/>
    </location>
</feature>
<dbReference type="Proteomes" id="UP000002931">
    <property type="component" value="Unassembled WGS sequence"/>
</dbReference>
<dbReference type="InterPro" id="IPR000212">
    <property type="entry name" value="DNA_helicase_UvrD/REP"/>
</dbReference>
<dbReference type="GO" id="GO:0005829">
    <property type="term" value="C:cytosol"/>
    <property type="evidence" value="ECO:0007669"/>
    <property type="project" value="TreeGrafter"/>
</dbReference>
<dbReference type="eggNOG" id="COG1074">
    <property type="taxonomic scope" value="Bacteria"/>
</dbReference>
<evidence type="ECO:0000256" key="4">
    <source>
        <dbReference type="ARBA" id="ARBA00022801"/>
    </source>
</evidence>
<evidence type="ECO:0000256" key="12">
    <source>
        <dbReference type="ARBA" id="ARBA00034808"/>
    </source>
</evidence>
<dbReference type="GO" id="GO:0003677">
    <property type="term" value="F:DNA binding"/>
    <property type="evidence" value="ECO:0007669"/>
    <property type="project" value="UniProtKB-KW"/>
</dbReference>
<dbReference type="HOGENOM" id="CLU_001114_0_0_5"/>
<evidence type="ECO:0000256" key="7">
    <source>
        <dbReference type="ARBA" id="ARBA00022840"/>
    </source>
</evidence>
<evidence type="ECO:0000256" key="1">
    <source>
        <dbReference type="ARBA" id="ARBA00022722"/>
    </source>
</evidence>
<dbReference type="NCBIfam" id="TIGR02784">
    <property type="entry name" value="addA_alphas"/>
    <property type="match status" value="1"/>
</dbReference>
<dbReference type="GO" id="GO:0000725">
    <property type="term" value="P:recombinational repair"/>
    <property type="evidence" value="ECO:0007669"/>
    <property type="project" value="TreeGrafter"/>
</dbReference>
<comment type="caution">
    <text evidence="19">The sequence shown here is derived from an EMBL/GenBank/DDBJ whole genome shotgun (WGS) entry which is preliminary data.</text>
</comment>
<evidence type="ECO:0000259" key="18">
    <source>
        <dbReference type="PROSITE" id="PS51217"/>
    </source>
</evidence>
<dbReference type="SUPFAM" id="SSF52980">
    <property type="entry name" value="Restriction endonuclease-like"/>
    <property type="match status" value="1"/>
</dbReference>
<dbReference type="InterPro" id="IPR027417">
    <property type="entry name" value="P-loop_NTPase"/>
</dbReference>
<dbReference type="InterPro" id="IPR011335">
    <property type="entry name" value="Restrct_endonuc-II-like"/>
</dbReference>
<evidence type="ECO:0000256" key="16">
    <source>
        <dbReference type="SAM" id="MobiDB-lite"/>
    </source>
</evidence>
<evidence type="ECO:0000256" key="8">
    <source>
        <dbReference type="ARBA" id="ARBA00023125"/>
    </source>
</evidence>
<evidence type="ECO:0000256" key="6">
    <source>
        <dbReference type="ARBA" id="ARBA00022839"/>
    </source>
</evidence>
<evidence type="ECO:0000256" key="15">
    <source>
        <dbReference type="PROSITE-ProRule" id="PRU00560"/>
    </source>
</evidence>
<evidence type="ECO:0000313" key="19">
    <source>
        <dbReference type="EMBL" id="EAQ12340.1"/>
    </source>
</evidence>
<dbReference type="InterPro" id="IPR011604">
    <property type="entry name" value="PDDEXK-like_dom_sf"/>
</dbReference>
<dbReference type="GO" id="GO:0004527">
    <property type="term" value="F:exonuclease activity"/>
    <property type="evidence" value="ECO:0007669"/>
    <property type="project" value="UniProtKB-KW"/>
</dbReference>
<proteinExistence type="predicted"/>
<keyword evidence="5 15" id="KW-0347">Helicase</keyword>
<dbReference type="STRING" id="314271.RB2654_13680"/>
<dbReference type="Pfam" id="PF12705">
    <property type="entry name" value="PDDEXK_1"/>
    <property type="match status" value="1"/>
</dbReference>
<dbReference type="InterPro" id="IPR014017">
    <property type="entry name" value="DNA_helicase_UvrD-like_C"/>
</dbReference>
<dbReference type="RefSeq" id="WP_008332537.1">
    <property type="nucleotide sequence ID" value="NZ_CH902578.1"/>
</dbReference>
<evidence type="ECO:0000256" key="13">
    <source>
        <dbReference type="ARBA" id="ARBA00034923"/>
    </source>
</evidence>
<dbReference type="EMBL" id="AAMT01000008">
    <property type="protein sequence ID" value="EAQ12340.1"/>
    <property type="molecule type" value="Genomic_DNA"/>
</dbReference>
<keyword evidence="4 15" id="KW-0378">Hydrolase</keyword>
<feature type="domain" description="UvrD-like helicase ATP-binding" evidence="17">
    <location>
        <begin position="3"/>
        <end position="468"/>
    </location>
</feature>
<keyword evidence="3" id="KW-0227">DNA damage</keyword>
<dbReference type="OrthoDB" id="9810135at2"/>
<dbReference type="InterPro" id="IPR014016">
    <property type="entry name" value="UvrD-like_ATP-bd"/>
</dbReference>
<sequence>MSRDEATQRQVEAADPGGNTWLSANAGSGKTRVLTDRVARLLLNGVEPGHILCLTYTKAAASEMQNRLFQRLGAWAMLGDDDLRAELDALGVMGAPDLRKARRLFARAIEAPGGLKIQTIHAFCATILRRFPMEAGVSPDFKEMDDRTAQLLQEEIVEEMASGDLRTRVEGLARYYTGAEIIGLTGEIIGKRQHFVAPVERHEVVDELGLPQDFKLVDVLSQVFTPGFKSAIQSAPPILSQHSSTMVTLAQKLAGIDTVSPSQSDFDALASALLTQSGTVRKNLLTKPAIADLGDTAETLLALAEVVETEVDRVKALAVIDRTVALHDFAHPFVRMYEERKARNGWLDFDDLILRASALLNASDVAQWVLFRLDGGIDHILVDEAQDTSPSQWRVIDSLAREFMSGEGAHADREWSIFVVGDPKQSIYSFQGADPDEFASMRDAFDEKLRQIERPLQQMPLEYSFRSSPAILTAVDVTLDDVDGLGGTKPHHRAFHGDRPGRVDLWPAIEPVKEDEPRPWDDPLDVAAPTDHTVQLAENIAGEIARMIEEEHVPATEKGETGFRPVVPGDILILVQRRSDLFHHLIRACKSRGLPIAGADRLRIGGEMAVKDLTALLSFLATPEDNLSLASVLRSPLFGLSEDELYRLAYGREGYLWRALWDSGHRRVVEALSDLRDQADFLRPYDLIDRVLTRHDGRRLLLGRLGAEAEDGIDAMLAQALAYERVEVPSLTGFLTWLDTEDVEIKRQMDSDAREIRVMTVHGAKGLESPIVILPDTTKRPVRDLSDLVVLENNVVWRPAAPDMPSVLALKKEEARTKGAEERMRLLYVAMTRAESWLIVAGAGDVGKEASDSWHGLVRDGLTKLDAVPRGFPSGTGGLRFQVGDWPAGERRNVTADADREPDPPDWSLVAAPHRDPAPKPISPSDLKGAKVVPGAVEGLDGDAAKRRGRQIHRLLEFLPTYPREDWPATARALLAFGEDAASDAELAELLAEATAVLDSPALAPLFERGVLSEVEITGPAGSSGEKRLHGIIDLLVIEPDRVLAIDFKSNLTEPDAAEAIPEGILAQLGAYESALSAIYPDRRIESAVLWTRSATLMPVPPGVAIRTFRLLDAAGTDT</sequence>
<evidence type="ECO:0000259" key="17">
    <source>
        <dbReference type="PROSITE" id="PS51198"/>
    </source>
</evidence>
<dbReference type="Gene3D" id="3.40.50.300">
    <property type="entry name" value="P-loop containing nucleotide triphosphate hydrolases"/>
    <property type="match status" value="4"/>
</dbReference>
<evidence type="ECO:0000256" key="3">
    <source>
        <dbReference type="ARBA" id="ARBA00022763"/>
    </source>
</evidence>
<organism evidence="19 20">
    <name type="scientific">Maritimibacter alkaliphilus HTCC2654</name>
    <dbReference type="NCBI Taxonomy" id="314271"/>
    <lineage>
        <taxon>Bacteria</taxon>
        <taxon>Pseudomonadati</taxon>
        <taxon>Pseudomonadota</taxon>
        <taxon>Alphaproteobacteria</taxon>
        <taxon>Rhodobacterales</taxon>
        <taxon>Roseobacteraceae</taxon>
        <taxon>Maritimibacter</taxon>
    </lineage>
</organism>
<name>A3VGD5_9RHOB</name>
<feature type="domain" description="UvrD-like helicase C-terminal" evidence="18">
    <location>
        <begin position="493"/>
        <end position="766"/>
    </location>
</feature>
<evidence type="ECO:0000256" key="14">
    <source>
        <dbReference type="ARBA" id="ARBA00048988"/>
    </source>
</evidence>
<evidence type="ECO:0000313" key="20">
    <source>
        <dbReference type="Proteomes" id="UP000002931"/>
    </source>
</evidence>
<keyword evidence="10" id="KW-0413">Isomerase</keyword>
<dbReference type="PANTHER" id="PTHR11070">
    <property type="entry name" value="UVRD / RECB / PCRA DNA HELICASE FAMILY MEMBER"/>
    <property type="match status" value="1"/>
</dbReference>
<evidence type="ECO:0000256" key="9">
    <source>
        <dbReference type="ARBA" id="ARBA00023204"/>
    </source>
</evidence>
<keyword evidence="7 15" id="KW-0067">ATP-binding</keyword>
<evidence type="ECO:0000256" key="10">
    <source>
        <dbReference type="ARBA" id="ARBA00023235"/>
    </source>
</evidence>
<dbReference type="EC" id="5.6.2.4" evidence="12"/>
<gene>
    <name evidence="19" type="ORF">RB2654_13680</name>
</gene>
<keyword evidence="2 15" id="KW-0547">Nucleotide-binding</keyword>
<dbReference type="Gene3D" id="3.90.320.10">
    <property type="match status" value="1"/>
</dbReference>
<dbReference type="AlphaFoldDB" id="A3VGD5"/>
<protein>
    <recommendedName>
        <fullName evidence="12">DNA 3'-5' helicase</fullName>
        <ecNumber evidence="12">5.6.2.4</ecNumber>
    </recommendedName>
    <alternativeName>
        <fullName evidence="13">DNA 3'-5' helicase II</fullName>
    </alternativeName>
</protein>
<keyword evidence="9" id="KW-0234">DNA repair</keyword>